<feature type="transmembrane region" description="Helical" evidence="1">
    <location>
        <begin position="367"/>
        <end position="392"/>
    </location>
</feature>
<proteinExistence type="predicted"/>
<reference evidence="3" key="1">
    <citation type="submission" date="2022-07" db="EMBL/GenBank/DDBJ databases">
        <title>Isolation, identification, and degradation of a PFOSA degrading strain from sewage treatment plant.</title>
        <authorList>
            <person name="Zhang L."/>
            <person name="Huo Y."/>
        </authorList>
    </citation>
    <scope>NUCLEOTIDE SEQUENCE</scope>
    <source>
        <strain evidence="3">C1</strain>
    </source>
</reference>
<dbReference type="InterPro" id="IPR058514">
    <property type="entry name" value="DUF8201"/>
</dbReference>
<evidence type="ECO:0000256" key="1">
    <source>
        <dbReference type="SAM" id="Phobius"/>
    </source>
</evidence>
<keyword evidence="4" id="KW-1185">Reference proteome</keyword>
<feature type="transmembrane region" description="Helical" evidence="1">
    <location>
        <begin position="404"/>
        <end position="422"/>
    </location>
</feature>
<evidence type="ECO:0000313" key="4">
    <source>
        <dbReference type="Proteomes" id="UP001059844"/>
    </source>
</evidence>
<sequence>MYILLVCFLIISFIFIISGESFILYFDKNAKDNYSVVDSFFIGLCLIGALLNIWSLFLPTDVFSLLFVSLLSLALFFIHSKHFISKLKAGVSLLKSEKIFFVVTIIAIVSVLLFAVINPQNYDTYLYHINAIQWNEMYRAVPGLANLHDRFGFNSSMMVMSAAFSFNAIYDQYIFALSAIVFLVFFIWLLQLIYYKKGVTGMIAILFLYFFTQLYAKNISSPGTDLIPNIFVAYILFSLLFDTDSLNKKYLLFVVVPFFGITFKLSIFPLVFLGLIALYQKHQNKRFAFTQLFTVGSFLILPWLVRNVILTGYLIYPMDTLDFFNFDWKVPKENVIATKNAIYNWAKVPMRNPHEVAKLSFNEWFSIWWKMAIFKTRCFLLLAVLAPVFYGLYLLISKKERKKAVLFFVIVAYLGLAFWFFSAPDVRFSLAFILVLALFPLFILQPLIDKIKNVLYPIVIAFTLFFFYTFLQEGYALFQHDYRKETDLSYLYLPEDIYFIKEKRFIKYKDFTVKSTDNQDFKIYAPSIEHAQCYDKFPCTPTFDYNINMKGDDFQDGFKYGK</sequence>
<accession>A0ABY5ITV4</accession>
<gene>
    <name evidence="3" type="ORF">NOX80_03510</name>
</gene>
<organism evidence="3 4">
    <name type="scientific">Flavobacterium cerinum</name>
    <dbReference type="NCBI Taxonomy" id="2502784"/>
    <lineage>
        <taxon>Bacteria</taxon>
        <taxon>Pseudomonadati</taxon>
        <taxon>Bacteroidota</taxon>
        <taxon>Flavobacteriia</taxon>
        <taxon>Flavobacteriales</taxon>
        <taxon>Flavobacteriaceae</taxon>
        <taxon>Flavobacterium</taxon>
    </lineage>
</organism>
<protein>
    <recommendedName>
        <fullName evidence="2">DUF8201 domain-containing protein</fullName>
    </recommendedName>
</protein>
<dbReference type="EMBL" id="CP101751">
    <property type="protein sequence ID" value="UUC46276.1"/>
    <property type="molecule type" value="Genomic_DNA"/>
</dbReference>
<feature type="transmembrane region" description="Helical" evidence="1">
    <location>
        <begin position="37"/>
        <end position="56"/>
    </location>
</feature>
<feature type="transmembrane region" description="Helical" evidence="1">
    <location>
        <begin position="223"/>
        <end position="241"/>
    </location>
</feature>
<feature type="transmembrane region" description="Helical" evidence="1">
    <location>
        <begin position="291"/>
        <end position="316"/>
    </location>
</feature>
<feature type="transmembrane region" description="Helical" evidence="1">
    <location>
        <begin position="6"/>
        <end position="25"/>
    </location>
</feature>
<keyword evidence="1" id="KW-1133">Transmembrane helix</keyword>
<dbReference type="Proteomes" id="UP001059844">
    <property type="component" value="Chromosome"/>
</dbReference>
<feature type="transmembrane region" description="Helical" evidence="1">
    <location>
        <begin position="62"/>
        <end position="78"/>
    </location>
</feature>
<feature type="transmembrane region" description="Helical" evidence="1">
    <location>
        <begin position="199"/>
        <end position="216"/>
    </location>
</feature>
<dbReference type="RefSeq" id="WP_256551944.1">
    <property type="nucleotide sequence ID" value="NZ_CP101751.1"/>
</dbReference>
<feature type="transmembrane region" description="Helical" evidence="1">
    <location>
        <begin position="454"/>
        <end position="471"/>
    </location>
</feature>
<feature type="transmembrane region" description="Helical" evidence="1">
    <location>
        <begin position="99"/>
        <end position="117"/>
    </location>
</feature>
<feature type="transmembrane region" description="Helical" evidence="1">
    <location>
        <begin position="253"/>
        <end position="279"/>
    </location>
</feature>
<feature type="transmembrane region" description="Helical" evidence="1">
    <location>
        <begin position="174"/>
        <end position="193"/>
    </location>
</feature>
<dbReference type="Pfam" id="PF26626">
    <property type="entry name" value="DUF8201"/>
    <property type="match status" value="1"/>
</dbReference>
<name>A0ABY5ITV4_9FLAO</name>
<feature type="transmembrane region" description="Helical" evidence="1">
    <location>
        <begin position="428"/>
        <end position="447"/>
    </location>
</feature>
<keyword evidence="1" id="KW-0472">Membrane</keyword>
<feature type="domain" description="DUF8201" evidence="2">
    <location>
        <begin position="1"/>
        <end position="434"/>
    </location>
</feature>
<evidence type="ECO:0000313" key="3">
    <source>
        <dbReference type="EMBL" id="UUC46276.1"/>
    </source>
</evidence>
<keyword evidence="1" id="KW-0812">Transmembrane</keyword>
<dbReference type="InterPro" id="IPR058065">
    <property type="entry name" value="LIC_10190-like"/>
</dbReference>
<evidence type="ECO:0000259" key="2">
    <source>
        <dbReference type="Pfam" id="PF26626"/>
    </source>
</evidence>
<dbReference type="NCBIfam" id="NF047510">
    <property type="entry name" value="LIC_10190_fam"/>
    <property type="match status" value="1"/>
</dbReference>